<organism evidence="2 3">
    <name type="scientific">Tunturiibacter lichenicola</name>
    <dbReference type="NCBI Taxonomy" id="2051959"/>
    <lineage>
        <taxon>Bacteria</taxon>
        <taxon>Pseudomonadati</taxon>
        <taxon>Acidobacteriota</taxon>
        <taxon>Terriglobia</taxon>
        <taxon>Terriglobales</taxon>
        <taxon>Acidobacteriaceae</taxon>
        <taxon>Tunturiibacter</taxon>
    </lineage>
</organism>
<protein>
    <submittedName>
        <fullName evidence="2">Uncharacterized protein (DUF2252 family)</fullName>
    </submittedName>
</protein>
<dbReference type="AlphaFoldDB" id="A0A852VKH2"/>
<dbReference type="Pfam" id="PF10009">
    <property type="entry name" value="DUF2252"/>
    <property type="match status" value="1"/>
</dbReference>
<name>A0A852VKH2_9BACT</name>
<dbReference type="Proteomes" id="UP000564385">
    <property type="component" value="Unassembled WGS sequence"/>
</dbReference>
<feature type="region of interest" description="Disordered" evidence="1">
    <location>
        <begin position="221"/>
        <end position="245"/>
    </location>
</feature>
<accession>A0A852VKH2</accession>
<gene>
    <name evidence="2" type="ORF">HDF08_003848</name>
</gene>
<evidence type="ECO:0000256" key="1">
    <source>
        <dbReference type="SAM" id="MobiDB-lite"/>
    </source>
</evidence>
<evidence type="ECO:0000313" key="2">
    <source>
        <dbReference type="EMBL" id="NYF91729.1"/>
    </source>
</evidence>
<dbReference type="InterPro" id="IPR018721">
    <property type="entry name" value="DUF2252"/>
</dbReference>
<sequence length="467" mass="51229">MKETQPVSARERYAFGHERRKQLKRQHHKAWTAKQRRESPLKLLEISTRGRVPALVTLKNELMAASPFGYFRGAVPVMAYDLSLVGSTGICNQLCGDAHVRNLGAFAGPDGRLVFDINDFDETIVAPFEWDVKRMATSLVLAGRGSGAKDVRCREAAAVFLERYRTMMQSFARMPVLEVAKYQVHRLGSVTPVAGILMMAERATPMHTLLTLTEVEGRASVAKKKGSKTAKGAAKSSAKNAAKSLGRAPRVFRTIPPNLKRVTGALAEQVVGSLTMYAESLQPERRHFLAQYRPMDVAFKVVGTGSVGLRDYVVLMEGNGTKDPLFLQIKEEVASGYAPYVAGALKGRRGKQHEGQRVVNGERAMQLQSDPFLGWTTMDSRDYLVRQLNDHKASIQLGDLKAAGLLEYAGVCGEILARGHARAGDSAMVAGYVGTSPRFDEAVGAFAEAYADQTELDWKQLVKSLKK</sequence>
<dbReference type="EMBL" id="JACCCU010000003">
    <property type="protein sequence ID" value="NYF91729.1"/>
    <property type="molecule type" value="Genomic_DNA"/>
</dbReference>
<reference evidence="2 3" key="1">
    <citation type="submission" date="2020-07" db="EMBL/GenBank/DDBJ databases">
        <title>Genomic Encyclopedia of Type Strains, Phase IV (KMG-V): Genome sequencing to study the core and pangenomes of soil and plant-associated prokaryotes.</title>
        <authorList>
            <person name="Whitman W."/>
        </authorList>
    </citation>
    <scope>NUCLEOTIDE SEQUENCE [LARGE SCALE GENOMIC DNA]</scope>
    <source>
        <strain evidence="2 3">M8UP22</strain>
    </source>
</reference>
<feature type="compositionally biased region" description="Low complexity" evidence="1">
    <location>
        <begin position="229"/>
        <end position="244"/>
    </location>
</feature>
<proteinExistence type="predicted"/>
<dbReference type="PANTHER" id="PTHR39441:SF1">
    <property type="entry name" value="DUF2252 DOMAIN-CONTAINING PROTEIN"/>
    <property type="match status" value="1"/>
</dbReference>
<dbReference type="PANTHER" id="PTHR39441">
    <property type="entry name" value="DUF2252 DOMAIN-CONTAINING PROTEIN"/>
    <property type="match status" value="1"/>
</dbReference>
<evidence type="ECO:0000313" key="3">
    <source>
        <dbReference type="Proteomes" id="UP000564385"/>
    </source>
</evidence>
<comment type="caution">
    <text evidence="2">The sequence shown here is derived from an EMBL/GenBank/DDBJ whole genome shotgun (WGS) entry which is preliminary data.</text>
</comment>